<dbReference type="PANTHER" id="PTHR15346">
    <property type="entry name" value="DYNACTIN SUBUNIT"/>
    <property type="match status" value="1"/>
</dbReference>
<comment type="similarity">
    <text evidence="2">Belongs to the dynactin subunit 2 family.</text>
</comment>
<dbReference type="AlphaFoldDB" id="A0A5S6QGD2"/>
<dbReference type="GO" id="GO:0007017">
    <property type="term" value="P:microtubule-based process"/>
    <property type="evidence" value="ECO:0007669"/>
    <property type="project" value="InterPro"/>
</dbReference>
<evidence type="ECO:0000256" key="2">
    <source>
        <dbReference type="ARBA" id="ARBA00006176"/>
    </source>
</evidence>
<dbReference type="WBParaSite" id="TMUE_2000006249.1">
    <property type="protein sequence ID" value="TMUE_2000006249.1"/>
    <property type="gene ID" value="WBGene00292620"/>
</dbReference>
<comment type="subcellular location">
    <subcellularLocation>
        <location evidence="1">Cytoplasm</location>
    </subcellularLocation>
</comment>
<evidence type="ECO:0000256" key="1">
    <source>
        <dbReference type="ARBA" id="ARBA00004496"/>
    </source>
</evidence>
<evidence type="ECO:0000313" key="6">
    <source>
        <dbReference type="WBParaSite" id="TMUE_2000006249.1"/>
    </source>
</evidence>
<organism evidence="5 6">
    <name type="scientific">Trichuris muris</name>
    <name type="common">Mouse whipworm</name>
    <dbReference type="NCBI Taxonomy" id="70415"/>
    <lineage>
        <taxon>Eukaryota</taxon>
        <taxon>Metazoa</taxon>
        <taxon>Ecdysozoa</taxon>
        <taxon>Nematoda</taxon>
        <taxon>Enoplea</taxon>
        <taxon>Dorylaimia</taxon>
        <taxon>Trichinellida</taxon>
        <taxon>Trichuridae</taxon>
        <taxon>Trichuris</taxon>
    </lineage>
</organism>
<dbReference type="InterPro" id="IPR028133">
    <property type="entry name" value="Dynamitin"/>
</dbReference>
<keyword evidence="5" id="KW-1185">Reference proteome</keyword>
<accession>A0A5S6QGD2</accession>
<keyword evidence="4" id="KW-0243">Dynein</keyword>
<sequence length="388" mass="42650">MPEDVYETGDLPESDQPVLVKENFESEHIDSISLRPLAAYEAFKGKSLDSAVADFSDSIAIRRRRGYESGRTLIELVNDQSEPETLAQQYNRLNCEIAELSEKLAKLQATSEEDGRTSDSLDAITVDQANNLQNQLKQLQTVQILGTSAALLADRKTDHVAMVSQAIQSLKEVAPSHIQQSTAAESAPKKVTLDIYAPLDCAQSSFTAKAAILESRLASLEKLVGSDSEKQKAIGTEVAGGSITDVVDALKSKVSLLDNSQLDVLEARLSALTEKLTFLADKKQSVHAAEAEKIDHLYKLVTKWDAVCDSLPSIADRLQSLQRLHEQAVQFSQYLTYLDAVQQRLARTLDSNAAILQQVKEAFDVNSEQIINNVAAFQRRLAALEKHE</sequence>
<reference evidence="6" key="1">
    <citation type="submission" date="2019-12" db="UniProtKB">
        <authorList>
            <consortium name="WormBaseParasite"/>
        </authorList>
    </citation>
    <scope>IDENTIFICATION</scope>
</reference>
<name>A0A5S6QGD2_TRIMR</name>
<dbReference type="Pfam" id="PF04912">
    <property type="entry name" value="Dynamitin"/>
    <property type="match status" value="1"/>
</dbReference>
<dbReference type="GO" id="GO:0005737">
    <property type="term" value="C:cytoplasm"/>
    <property type="evidence" value="ECO:0007669"/>
    <property type="project" value="UniProtKB-SubCell"/>
</dbReference>
<evidence type="ECO:0000256" key="4">
    <source>
        <dbReference type="ARBA" id="ARBA00023017"/>
    </source>
</evidence>
<dbReference type="GO" id="GO:0030286">
    <property type="term" value="C:dynein complex"/>
    <property type="evidence" value="ECO:0007669"/>
    <property type="project" value="UniProtKB-KW"/>
</dbReference>
<protein>
    <submittedName>
        <fullName evidence="6">Dynactin subunit 2</fullName>
    </submittedName>
</protein>
<evidence type="ECO:0000256" key="3">
    <source>
        <dbReference type="ARBA" id="ARBA00022490"/>
    </source>
</evidence>
<dbReference type="STRING" id="70415.A0A5S6QGD2"/>
<evidence type="ECO:0000313" key="5">
    <source>
        <dbReference type="Proteomes" id="UP000046395"/>
    </source>
</evidence>
<proteinExistence type="inferred from homology"/>
<dbReference type="GO" id="GO:0005869">
    <property type="term" value="C:dynactin complex"/>
    <property type="evidence" value="ECO:0007669"/>
    <property type="project" value="InterPro"/>
</dbReference>
<keyword evidence="3" id="KW-0963">Cytoplasm</keyword>
<dbReference type="Proteomes" id="UP000046395">
    <property type="component" value="Unassembled WGS sequence"/>
</dbReference>